<accession>A0ABR3JQJ8</accession>
<evidence type="ECO:0000313" key="1">
    <source>
        <dbReference type="EMBL" id="KAL0958099.1"/>
    </source>
</evidence>
<comment type="caution">
    <text evidence="1">The sequence shown here is derived from an EMBL/GenBank/DDBJ whole genome shotgun (WGS) entry which is preliminary data.</text>
</comment>
<sequence length="391" mass="43884">MSTILLGLTAKSVVNGEVSLCQHHLWTFINVSFEPSQGPYGALNKYAALMLERSRNSPVKVIKLHEERGLVEDIALLDLLIKHRHRWQCLEITVWDDPTLLMRIKGPLSNLRELFVDGVDIIDLPPPVEAFEDAPSLEDVTVEGFSISTLLLPLHQLRHLAASFWSLRQEWVSLQGAVQLVTLEISSAVRDFLEDPPSVINLPQVERLSIVAFRSNILQYFLLPSLTSLEITDADDFDVPFGPLLCDFFSRSNCQLESLTLEQAPKMSDQELLSVLIAQPTLRELTLTAIGEPYTAVFPCQDPDSPDSFLPRLTTLHLSCVSVNPPDFLDFLEARCGAVDGGMSFTRLHEVVLKDVAFEPLMSSSDRERFRKLIAEEKLVADMMPIFSPYV</sequence>
<dbReference type="EMBL" id="JASNQZ010000004">
    <property type="protein sequence ID" value="KAL0958099.1"/>
    <property type="molecule type" value="Genomic_DNA"/>
</dbReference>
<organism evidence="1 2">
    <name type="scientific">Hohenbuehelia grisea</name>
    <dbReference type="NCBI Taxonomy" id="104357"/>
    <lineage>
        <taxon>Eukaryota</taxon>
        <taxon>Fungi</taxon>
        <taxon>Dikarya</taxon>
        <taxon>Basidiomycota</taxon>
        <taxon>Agaricomycotina</taxon>
        <taxon>Agaricomycetes</taxon>
        <taxon>Agaricomycetidae</taxon>
        <taxon>Agaricales</taxon>
        <taxon>Pleurotineae</taxon>
        <taxon>Pleurotaceae</taxon>
        <taxon>Hohenbuehelia</taxon>
    </lineage>
</organism>
<dbReference type="Proteomes" id="UP001556367">
    <property type="component" value="Unassembled WGS sequence"/>
</dbReference>
<proteinExistence type="predicted"/>
<keyword evidence="2" id="KW-1185">Reference proteome</keyword>
<dbReference type="SUPFAM" id="SSF52047">
    <property type="entry name" value="RNI-like"/>
    <property type="match status" value="1"/>
</dbReference>
<protein>
    <submittedName>
        <fullName evidence="1">Uncharacterized protein</fullName>
    </submittedName>
</protein>
<evidence type="ECO:0000313" key="2">
    <source>
        <dbReference type="Proteomes" id="UP001556367"/>
    </source>
</evidence>
<reference evidence="2" key="1">
    <citation type="submission" date="2024-06" db="EMBL/GenBank/DDBJ databases">
        <title>Multi-omics analyses provide insights into the biosynthesis of the anticancer antibiotic pleurotin in Hohenbuehelia grisea.</title>
        <authorList>
            <person name="Weaver J.A."/>
            <person name="Alberti F."/>
        </authorList>
    </citation>
    <scope>NUCLEOTIDE SEQUENCE [LARGE SCALE GENOMIC DNA]</scope>
    <source>
        <strain evidence="2">T-177</strain>
    </source>
</reference>
<dbReference type="InterPro" id="IPR032675">
    <property type="entry name" value="LRR_dom_sf"/>
</dbReference>
<gene>
    <name evidence="1" type="ORF">HGRIS_000271</name>
</gene>
<dbReference type="Gene3D" id="3.80.10.10">
    <property type="entry name" value="Ribonuclease Inhibitor"/>
    <property type="match status" value="1"/>
</dbReference>
<name>A0ABR3JQJ8_9AGAR</name>